<evidence type="ECO:0000313" key="1">
    <source>
        <dbReference type="EMBL" id="MCI2285856.1"/>
    </source>
</evidence>
<name>A0ABS9X6K3_9GAMM</name>
<gene>
    <name evidence="1" type="ORF">L3081_23810</name>
</gene>
<proteinExistence type="predicted"/>
<reference evidence="1" key="1">
    <citation type="submission" date="2022-01" db="EMBL/GenBank/DDBJ databases">
        <title>Colwellia maritima, isolated from seawater.</title>
        <authorList>
            <person name="Kristyanto S."/>
            <person name="Jung J."/>
            <person name="Jeon C.O."/>
        </authorList>
    </citation>
    <scope>NUCLEOTIDE SEQUENCE</scope>
    <source>
        <strain evidence="1">MSW7</strain>
    </source>
</reference>
<sequence>MRHWDFLIEGRMLDVKAAQDNRKGFLTAIHRHFGQNLKVGIGYNFTDFNDDLTDLNYDAKGWFLNIVGKI</sequence>
<dbReference type="RefSeq" id="WP_242288813.1">
    <property type="nucleotide sequence ID" value="NZ_JAKKSL010000006.1"/>
</dbReference>
<dbReference type="EMBL" id="JAKKSL010000006">
    <property type="protein sequence ID" value="MCI2285856.1"/>
    <property type="molecule type" value="Genomic_DNA"/>
</dbReference>
<organism evidence="1 2">
    <name type="scientific">Colwellia maritima</name>
    <dbReference type="NCBI Taxonomy" id="2912588"/>
    <lineage>
        <taxon>Bacteria</taxon>
        <taxon>Pseudomonadati</taxon>
        <taxon>Pseudomonadota</taxon>
        <taxon>Gammaproteobacteria</taxon>
        <taxon>Alteromonadales</taxon>
        <taxon>Colwelliaceae</taxon>
        <taxon>Colwellia</taxon>
    </lineage>
</organism>
<protein>
    <submittedName>
        <fullName evidence="1">Uncharacterized protein</fullName>
    </submittedName>
</protein>
<comment type="caution">
    <text evidence="1">The sequence shown here is derived from an EMBL/GenBank/DDBJ whole genome shotgun (WGS) entry which is preliminary data.</text>
</comment>
<keyword evidence="2" id="KW-1185">Reference proteome</keyword>
<accession>A0ABS9X6K3</accession>
<evidence type="ECO:0000313" key="2">
    <source>
        <dbReference type="Proteomes" id="UP001139646"/>
    </source>
</evidence>
<dbReference type="Proteomes" id="UP001139646">
    <property type="component" value="Unassembled WGS sequence"/>
</dbReference>